<dbReference type="Proteomes" id="UP001148662">
    <property type="component" value="Unassembled WGS sequence"/>
</dbReference>
<reference evidence="1" key="1">
    <citation type="submission" date="2022-07" db="EMBL/GenBank/DDBJ databases">
        <title>Genome Sequence of Phlebia brevispora.</title>
        <authorList>
            <person name="Buettner E."/>
        </authorList>
    </citation>
    <scope>NUCLEOTIDE SEQUENCE</scope>
    <source>
        <strain evidence="1">MPL23</strain>
    </source>
</reference>
<name>A0ACC1T858_9APHY</name>
<evidence type="ECO:0000313" key="1">
    <source>
        <dbReference type="EMBL" id="KAJ3555423.1"/>
    </source>
</evidence>
<organism evidence="1 2">
    <name type="scientific">Phlebia brevispora</name>
    <dbReference type="NCBI Taxonomy" id="194682"/>
    <lineage>
        <taxon>Eukaryota</taxon>
        <taxon>Fungi</taxon>
        <taxon>Dikarya</taxon>
        <taxon>Basidiomycota</taxon>
        <taxon>Agaricomycotina</taxon>
        <taxon>Agaricomycetes</taxon>
        <taxon>Polyporales</taxon>
        <taxon>Meruliaceae</taxon>
        <taxon>Phlebia</taxon>
    </lineage>
</organism>
<protein>
    <submittedName>
        <fullName evidence="1">Uncharacterized protein</fullName>
    </submittedName>
</protein>
<dbReference type="EMBL" id="JANHOG010000333">
    <property type="protein sequence ID" value="KAJ3555423.1"/>
    <property type="molecule type" value="Genomic_DNA"/>
</dbReference>
<proteinExistence type="predicted"/>
<sequence length="328" mass="36813">MRPPTRTTRSTRQLLDAQEPASPARRSANSKIALKAISRAASKPDVVPDKKPRHRMTDRQLERLEALYQQDTHPSREQKQALGEEVGMDTRTVTVWFQNRRQLAKKQSLILGSTPQPMCRQPLRAMSQAHSQSTSRQPSVSSGSQSSAPQTPLFYSSSRQQPKRPELWEHLPSSPVTSTTVSAATSALPSPLAKRFPNIFGQLCDRSKEKIEGKKRKPILEWACARVAKRQRLQPPLEDDEKTEDDADFDVTLVDLESEQENVKPMEGKEFGALRKKTSVSLSKRKIISIPAEYTKDFSPDVVLGASLLLTFQQSYKSPNVSANKELQ</sequence>
<gene>
    <name evidence="1" type="ORF">NM688_g2586</name>
</gene>
<keyword evidence="2" id="KW-1185">Reference proteome</keyword>
<comment type="caution">
    <text evidence="1">The sequence shown here is derived from an EMBL/GenBank/DDBJ whole genome shotgun (WGS) entry which is preliminary data.</text>
</comment>
<evidence type="ECO:0000313" key="2">
    <source>
        <dbReference type="Proteomes" id="UP001148662"/>
    </source>
</evidence>
<accession>A0ACC1T858</accession>